<dbReference type="FunCoup" id="A0A6I8SQ76">
    <property type="interactions" value="225"/>
</dbReference>
<evidence type="ECO:0000256" key="3">
    <source>
        <dbReference type="ARBA" id="ARBA00022989"/>
    </source>
</evidence>
<dbReference type="GeneTree" id="ENSGT00980000200102"/>
<evidence type="ECO:0000256" key="1">
    <source>
        <dbReference type="ARBA" id="ARBA00004370"/>
    </source>
</evidence>
<dbReference type="PROSITE" id="PS50835">
    <property type="entry name" value="IG_LIKE"/>
    <property type="match status" value="1"/>
</dbReference>
<dbReference type="InterPro" id="IPR036179">
    <property type="entry name" value="Ig-like_dom_sf"/>
</dbReference>
<organism evidence="9">
    <name type="scientific">Xenopus tropicalis</name>
    <name type="common">Western clawed frog</name>
    <name type="synonym">Silurana tropicalis</name>
    <dbReference type="NCBI Taxonomy" id="8364"/>
    <lineage>
        <taxon>Eukaryota</taxon>
        <taxon>Metazoa</taxon>
        <taxon>Chordata</taxon>
        <taxon>Craniata</taxon>
        <taxon>Vertebrata</taxon>
        <taxon>Euteleostomi</taxon>
        <taxon>Amphibia</taxon>
        <taxon>Batrachia</taxon>
        <taxon>Anura</taxon>
        <taxon>Pipoidea</taxon>
        <taxon>Pipidae</taxon>
        <taxon>Xenopodinae</taxon>
        <taxon>Xenopus</taxon>
        <taxon>Silurana</taxon>
    </lineage>
</organism>
<dbReference type="InterPro" id="IPR013783">
    <property type="entry name" value="Ig-like_fold"/>
</dbReference>
<evidence type="ECO:0000256" key="6">
    <source>
        <dbReference type="ARBA" id="ARBA00023319"/>
    </source>
</evidence>
<keyword evidence="6" id="KW-0393">Immunoglobulin domain</keyword>
<keyword evidence="7" id="KW-0732">Signal</keyword>
<feature type="signal peptide" evidence="7">
    <location>
        <begin position="1"/>
        <end position="20"/>
    </location>
</feature>
<protein>
    <recommendedName>
        <fullName evidence="8">Ig-like domain-containing protein</fullName>
    </recommendedName>
</protein>
<evidence type="ECO:0000256" key="7">
    <source>
        <dbReference type="SAM" id="SignalP"/>
    </source>
</evidence>
<keyword evidence="5" id="KW-0675">Receptor</keyword>
<keyword evidence="2" id="KW-0812">Transmembrane</keyword>
<proteinExistence type="predicted"/>
<feature type="domain" description="Ig-like" evidence="8">
    <location>
        <begin position="16"/>
        <end position="92"/>
    </location>
</feature>
<evidence type="ECO:0000256" key="4">
    <source>
        <dbReference type="ARBA" id="ARBA00023136"/>
    </source>
</evidence>
<dbReference type="SMART" id="SM00409">
    <property type="entry name" value="IG"/>
    <property type="match status" value="1"/>
</dbReference>
<dbReference type="PANTHER" id="PTHR19256:SF65">
    <property type="entry name" value="T CELL RECEPTOR GAMMA CONSTANT 1-RELATED"/>
    <property type="match status" value="1"/>
</dbReference>
<dbReference type="InterPro" id="IPR051117">
    <property type="entry name" value="TRG_var/const_region"/>
</dbReference>
<dbReference type="SUPFAM" id="SSF48726">
    <property type="entry name" value="Immunoglobulin"/>
    <property type="match status" value="1"/>
</dbReference>
<dbReference type="InParanoid" id="A0A6I8SQ76"/>
<dbReference type="InterPro" id="IPR013106">
    <property type="entry name" value="Ig_V-set"/>
</dbReference>
<accession>A0A6I8SQ76</accession>
<feature type="chain" id="PRO_5030156082" description="Ig-like domain-containing protein" evidence="7">
    <location>
        <begin position="21"/>
        <end position="115"/>
    </location>
</feature>
<dbReference type="InterPro" id="IPR007110">
    <property type="entry name" value="Ig-like_dom"/>
</dbReference>
<keyword evidence="3" id="KW-1133">Transmembrane helix</keyword>
<dbReference type="PANTHER" id="PTHR19256">
    <property type="entry name" value="T-CELL RECEPTOR GAMMA CHAIN"/>
    <property type="match status" value="1"/>
</dbReference>
<reference evidence="9" key="2">
    <citation type="submission" date="2020-05" db="UniProtKB">
        <authorList>
            <consortium name="Ensembl"/>
        </authorList>
    </citation>
    <scope>IDENTIFICATION</scope>
</reference>
<dbReference type="AlphaFoldDB" id="A0A6I8SQ76"/>
<evidence type="ECO:0000256" key="5">
    <source>
        <dbReference type="ARBA" id="ARBA00023170"/>
    </source>
</evidence>
<comment type="subcellular location">
    <subcellularLocation>
        <location evidence="1">Membrane</location>
    </subcellularLocation>
</comment>
<dbReference type="GO" id="GO:0016020">
    <property type="term" value="C:membrane"/>
    <property type="evidence" value="ECO:0007669"/>
    <property type="project" value="UniProtKB-SubCell"/>
</dbReference>
<name>A0A6I8SQ76_XENTR</name>
<dbReference type="SMART" id="SM00406">
    <property type="entry name" value="IGv"/>
    <property type="match status" value="1"/>
</dbReference>
<dbReference type="Gene3D" id="2.60.40.10">
    <property type="entry name" value="Immunoglobulins"/>
    <property type="match status" value="1"/>
</dbReference>
<sequence>MQFLLAFALTFLLKLESGTARVPCQTSSSMLPIHWYQQKSNRVKRILYYHQEKINYDEGFSKTKFDSEKQNDFGFTLIIQDIKSEDEGTYYCACWDYDTQCVISIRLLYKNSHVP</sequence>
<dbReference type="InterPro" id="IPR003599">
    <property type="entry name" value="Ig_sub"/>
</dbReference>
<keyword evidence="4" id="KW-0472">Membrane</keyword>
<dbReference type="Ensembl" id="ENSXETT00000082625">
    <property type="protein sequence ID" value="ENSXETP00000095310"/>
    <property type="gene ID" value="ENSXETG00000038801"/>
</dbReference>
<reference evidence="9" key="1">
    <citation type="journal article" date="2010" name="Science">
        <title>The genome of the Western clawed frog Xenopus tropicalis.</title>
        <authorList>
            <person name="Hellsten U."/>
            <person name="Harland R.M."/>
            <person name="Gilchrist M.J."/>
            <person name="Hendrix D."/>
            <person name="Jurka J."/>
            <person name="Kapitonov V."/>
            <person name="Ovcharenko I."/>
            <person name="Putnam N.H."/>
            <person name="Shu S."/>
            <person name="Taher L."/>
            <person name="Blitz I.L."/>
            <person name="Blumberg B."/>
            <person name="Dichmann D.S."/>
            <person name="Dubchak I."/>
            <person name="Amaya E."/>
            <person name="Detter J.C."/>
            <person name="Fletcher R."/>
            <person name="Gerhard D.S."/>
            <person name="Goodstein D."/>
            <person name="Graves T."/>
            <person name="Grigoriev I.V."/>
            <person name="Grimwood J."/>
            <person name="Kawashima T."/>
            <person name="Lindquist E."/>
            <person name="Lucas S.M."/>
            <person name="Mead P.E."/>
            <person name="Mitros T."/>
            <person name="Ogino H."/>
            <person name="Ohta Y."/>
            <person name="Poliakov A.V."/>
            <person name="Pollet N."/>
            <person name="Robert J."/>
            <person name="Salamov A."/>
            <person name="Sater A.K."/>
            <person name="Schmutz J."/>
            <person name="Terry A."/>
            <person name="Vize P.D."/>
            <person name="Warren W.C."/>
            <person name="Wells D."/>
            <person name="Wills A."/>
            <person name="Wilson R.K."/>
            <person name="Zimmerman L.B."/>
            <person name="Zorn A.M."/>
            <person name="Grainger R."/>
            <person name="Grammer T."/>
            <person name="Khokha M.K."/>
            <person name="Richardson P.M."/>
            <person name="Rokhsar D.S."/>
        </authorList>
    </citation>
    <scope>NUCLEOTIDE SEQUENCE [LARGE SCALE GENOMIC DNA]</scope>
    <source>
        <strain evidence="9">Nigerian</strain>
    </source>
</reference>
<evidence type="ECO:0000313" key="9">
    <source>
        <dbReference type="Ensembl" id="ENSXETP00000095310"/>
    </source>
</evidence>
<evidence type="ECO:0000259" key="8">
    <source>
        <dbReference type="PROSITE" id="PS50835"/>
    </source>
</evidence>
<evidence type="ECO:0000256" key="2">
    <source>
        <dbReference type="ARBA" id="ARBA00022692"/>
    </source>
</evidence>
<dbReference type="Pfam" id="PF07686">
    <property type="entry name" value="V-set"/>
    <property type="match status" value="1"/>
</dbReference>